<reference evidence="1 2" key="1">
    <citation type="submission" date="2018-10" db="EMBL/GenBank/DDBJ databases">
        <authorList>
            <person name="Ekblom R."/>
            <person name="Jareborg N."/>
        </authorList>
    </citation>
    <scope>NUCLEOTIDE SEQUENCE [LARGE SCALE GENOMIC DNA]</scope>
    <source>
        <tissue evidence="1">Muscle</tissue>
    </source>
</reference>
<keyword evidence="2" id="KW-1185">Reference proteome</keyword>
<name>A0A9X9M173_GULGU</name>
<sequence length="64" mass="7410">MLAYMLAYMQVCSPPFLEDRESMCTRTRAHTTLLWDSLCHNDSSSLRAPGCLLLDRIHLPLWDL</sequence>
<gene>
    <name evidence="1" type="ORF">BN2614_LOCUS4</name>
</gene>
<comment type="caution">
    <text evidence="1">The sequence shown here is derived from an EMBL/GenBank/DDBJ whole genome shotgun (WGS) entry which is preliminary data.</text>
</comment>
<proteinExistence type="predicted"/>
<accession>A0A9X9M173</accession>
<dbReference type="EMBL" id="CYRY02035791">
    <property type="protein sequence ID" value="VCX15731.1"/>
    <property type="molecule type" value="Genomic_DNA"/>
</dbReference>
<organism evidence="1 2">
    <name type="scientific">Gulo gulo</name>
    <name type="common">Wolverine</name>
    <name type="synonym">Gluton</name>
    <dbReference type="NCBI Taxonomy" id="48420"/>
    <lineage>
        <taxon>Eukaryota</taxon>
        <taxon>Metazoa</taxon>
        <taxon>Chordata</taxon>
        <taxon>Craniata</taxon>
        <taxon>Vertebrata</taxon>
        <taxon>Euteleostomi</taxon>
        <taxon>Mammalia</taxon>
        <taxon>Eutheria</taxon>
        <taxon>Laurasiatheria</taxon>
        <taxon>Carnivora</taxon>
        <taxon>Caniformia</taxon>
        <taxon>Musteloidea</taxon>
        <taxon>Mustelidae</taxon>
        <taxon>Guloninae</taxon>
        <taxon>Gulo</taxon>
    </lineage>
</organism>
<evidence type="ECO:0000313" key="1">
    <source>
        <dbReference type="EMBL" id="VCX15731.1"/>
    </source>
</evidence>
<protein>
    <submittedName>
        <fullName evidence="1">Uncharacterized protein</fullName>
    </submittedName>
</protein>
<dbReference type="AlphaFoldDB" id="A0A9X9M173"/>
<dbReference type="Proteomes" id="UP000269945">
    <property type="component" value="Unassembled WGS sequence"/>
</dbReference>
<evidence type="ECO:0000313" key="2">
    <source>
        <dbReference type="Proteomes" id="UP000269945"/>
    </source>
</evidence>